<sequence length="487" mass="54057">MEDPIHELDLESDLEELRKTFKSGKTKEESWRKSQLKALLSFLEEQEDAIFNALMQDLGKHPVEAYRDEIGPLIKTVNHALQNLKKWMSSKKIPLPVVAFPATAALVPEPLGVVLVLSSWNVPFGISLEALIGAIAAGNAVILKPSEVSPSSSSVLADVMQTYLDSEAIKVIQGGPSVGEKLLQLKWDKIFFTGSKRVGRIVMAAAANNLTPVALELGGKCPAIVDSLSSSWDKKMAAKRIISAKFGTCAAQACIAIDYILVQKNFAPTLVELLKAEILSTLGEDIKETNFMARIVNKNHFSRLRNLLREPGVEESIVHGGKLDEDNLLIEPTLLVDPPLKAGIMVEEIFGPLLPIITLEKIEDSIDFTNANPRALAIYVFTNDKKLMKRLTSETSSGSIVYNDAIIQYIAETLPFGGVGECGFGRYHGKFSFDMFSHEKTVAYRGYLVDFWFRYPPWNEQKMWLFKSAYRFNYLGVVLIMLGLKKS</sequence>
<dbReference type="InterPro" id="IPR015590">
    <property type="entry name" value="Aldehyde_DH_dom"/>
</dbReference>
<feature type="active site" evidence="6">
    <location>
        <position position="216"/>
    </location>
</feature>
<dbReference type="EMBL" id="KQ991147">
    <property type="protein sequence ID" value="KZV52240.1"/>
    <property type="molecule type" value="Genomic_DNA"/>
</dbReference>
<dbReference type="InterPro" id="IPR016163">
    <property type="entry name" value="Ald_DH_C"/>
</dbReference>
<dbReference type="Pfam" id="PF00171">
    <property type="entry name" value="Aldedh"/>
    <property type="match status" value="1"/>
</dbReference>
<dbReference type="FunFam" id="3.40.605.10:FF:000004">
    <property type="entry name" value="Aldehyde dehydrogenase"/>
    <property type="match status" value="1"/>
</dbReference>
<dbReference type="PANTHER" id="PTHR43570:SF30">
    <property type="entry name" value="ALDEHYDE DEHYDROGENASE"/>
    <property type="match status" value="1"/>
</dbReference>
<keyword evidence="9" id="KW-1185">Reference proteome</keyword>
<comment type="similarity">
    <text evidence="1 5">Belongs to the aldehyde dehydrogenase family.</text>
</comment>
<dbReference type="InterPro" id="IPR016162">
    <property type="entry name" value="Ald_DH_N"/>
</dbReference>
<evidence type="ECO:0000256" key="1">
    <source>
        <dbReference type="ARBA" id="ARBA00009986"/>
    </source>
</evidence>
<evidence type="ECO:0000256" key="5">
    <source>
        <dbReference type="PIRNR" id="PIRNR036492"/>
    </source>
</evidence>
<dbReference type="GO" id="GO:0006081">
    <property type="term" value="P:aldehyde metabolic process"/>
    <property type="evidence" value="ECO:0007669"/>
    <property type="project" value="InterPro"/>
</dbReference>
<dbReference type="GO" id="GO:0009737">
    <property type="term" value="P:response to abscisic acid"/>
    <property type="evidence" value="ECO:0007669"/>
    <property type="project" value="UniProtKB-ARBA"/>
</dbReference>
<keyword evidence="2 5" id="KW-0560">Oxidoreductase</keyword>
<reference evidence="8 9" key="1">
    <citation type="journal article" date="2015" name="Proc. Natl. Acad. Sci. U.S.A.">
        <title>The resurrection genome of Boea hygrometrica: A blueprint for survival of dehydration.</title>
        <authorList>
            <person name="Xiao L."/>
            <person name="Yang G."/>
            <person name="Zhang L."/>
            <person name="Yang X."/>
            <person name="Zhao S."/>
            <person name="Ji Z."/>
            <person name="Zhou Q."/>
            <person name="Hu M."/>
            <person name="Wang Y."/>
            <person name="Chen M."/>
            <person name="Xu Y."/>
            <person name="Jin H."/>
            <person name="Xiao X."/>
            <person name="Hu G."/>
            <person name="Bao F."/>
            <person name="Hu Y."/>
            <person name="Wan P."/>
            <person name="Li L."/>
            <person name="Deng X."/>
            <person name="Kuang T."/>
            <person name="Xiang C."/>
            <person name="Zhu J.K."/>
            <person name="Oliver M.J."/>
            <person name="He Y."/>
        </authorList>
    </citation>
    <scope>NUCLEOTIDE SEQUENCE [LARGE SCALE GENOMIC DNA]</scope>
    <source>
        <strain evidence="9">cv. XS01</strain>
    </source>
</reference>
<accession>A0A2Z7CZG8</accession>
<evidence type="ECO:0000313" key="8">
    <source>
        <dbReference type="EMBL" id="KZV52240.1"/>
    </source>
</evidence>
<feature type="domain" description="Aldehyde dehydrogenase" evidence="7">
    <location>
        <begin position="16"/>
        <end position="442"/>
    </location>
</feature>
<comment type="catalytic activity">
    <reaction evidence="4">
        <text>an aldehyde + NAD(+) + H2O = a carboxylate + NADH + 2 H(+)</text>
        <dbReference type="Rhea" id="RHEA:16185"/>
        <dbReference type="ChEBI" id="CHEBI:15377"/>
        <dbReference type="ChEBI" id="CHEBI:15378"/>
        <dbReference type="ChEBI" id="CHEBI:17478"/>
        <dbReference type="ChEBI" id="CHEBI:29067"/>
        <dbReference type="ChEBI" id="CHEBI:57540"/>
        <dbReference type="ChEBI" id="CHEBI:57945"/>
        <dbReference type="EC" id="1.2.1.3"/>
    </reaction>
</comment>
<dbReference type="OrthoDB" id="440325at2759"/>
<dbReference type="FunFam" id="3.40.309.10:FF:000003">
    <property type="entry name" value="Aldehyde dehydrogenase"/>
    <property type="match status" value="1"/>
</dbReference>
<keyword evidence="3" id="KW-0520">NAD</keyword>
<name>A0A2Z7CZG8_9LAMI</name>
<evidence type="ECO:0000259" key="7">
    <source>
        <dbReference type="Pfam" id="PF00171"/>
    </source>
</evidence>
<feature type="active site" evidence="6">
    <location>
        <position position="254"/>
    </location>
</feature>
<dbReference type="AlphaFoldDB" id="A0A2Z7CZG8"/>
<dbReference type="PANTHER" id="PTHR43570">
    <property type="entry name" value="ALDEHYDE DEHYDROGENASE"/>
    <property type="match status" value="1"/>
</dbReference>
<dbReference type="SUPFAM" id="SSF53720">
    <property type="entry name" value="ALDH-like"/>
    <property type="match status" value="1"/>
</dbReference>
<dbReference type="Gene3D" id="3.40.309.10">
    <property type="entry name" value="Aldehyde Dehydrogenase, Chain A, domain 2"/>
    <property type="match status" value="1"/>
</dbReference>
<dbReference type="GO" id="GO:0005737">
    <property type="term" value="C:cytoplasm"/>
    <property type="evidence" value="ECO:0007669"/>
    <property type="project" value="TreeGrafter"/>
</dbReference>
<dbReference type="Proteomes" id="UP000250235">
    <property type="component" value="Unassembled WGS sequence"/>
</dbReference>
<evidence type="ECO:0000313" key="9">
    <source>
        <dbReference type="Proteomes" id="UP000250235"/>
    </source>
</evidence>
<proteinExistence type="inferred from homology"/>
<evidence type="ECO:0000256" key="4">
    <source>
        <dbReference type="ARBA" id="ARBA00049194"/>
    </source>
</evidence>
<protein>
    <recommendedName>
        <fullName evidence="5">Aldehyde dehydrogenase</fullName>
    </recommendedName>
</protein>
<dbReference type="PIRSF" id="PIRSF036492">
    <property type="entry name" value="ALDH"/>
    <property type="match status" value="1"/>
</dbReference>
<dbReference type="InterPro" id="IPR016161">
    <property type="entry name" value="Ald_DH/histidinol_DH"/>
</dbReference>
<evidence type="ECO:0000256" key="2">
    <source>
        <dbReference type="ARBA" id="ARBA00023002"/>
    </source>
</evidence>
<organism evidence="8 9">
    <name type="scientific">Dorcoceras hygrometricum</name>
    <dbReference type="NCBI Taxonomy" id="472368"/>
    <lineage>
        <taxon>Eukaryota</taxon>
        <taxon>Viridiplantae</taxon>
        <taxon>Streptophyta</taxon>
        <taxon>Embryophyta</taxon>
        <taxon>Tracheophyta</taxon>
        <taxon>Spermatophyta</taxon>
        <taxon>Magnoliopsida</taxon>
        <taxon>eudicotyledons</taxon>
        <taxon>Gunneridae</taxon>
        <taxon>Pentapetalae</taxon>
        <taxon>asterids</taxon>
        <taxon>lamiids</taxon>
        <taxon>Lamiales</taxon>
        <taxon>Gesneriaceae</taxon>
        <taxon>Didymocarpoideae</taxon>
        <taxon>Trichosporeae</taxon>
        <taxon>Loxocarpinae</taxon>
        <taxon>Dorcoceras</taxon>
    </lineage>
</organism>
<evidence type="ECO:0000256" key="6">
    <source>
        <dbReference type="PIRSR" id="PIRSR036492-1"/>
    </source>
</evidence>
<dbReference type="GO" id="GO:0004029">
    <property type="term" value="F:aldehyde dehydrogenase (NAD+) activity"/>
    <property type="evidence" value="ECO:0007669"/>
    <property type="project" value="UniProtKB-EC"/>
</dbReference>
<gene>
    <name evidence="8" type="ORF">F511_41247</name>
</gene>
<evidence type="ECO:0000256" key="3">
    <source>
        <dbReference type="ARBA" id="ARBA00023027"/>
    </source>
</evidence>
<dbReference type="Gene3D" id="3.40.605.10">
    <property type="entry name" value="Aldehyde Dehydrogenase, Chain A, domain 1"/>
    <property type="match status" value="1"/>
</dbReference>
<dbReference type="InterPro" id="IPR012394">
    <property type="entry name" value="Aldehyde_DH_NAD(P)"/>
</dbReference>